<protein>
    <submittedName>
        <fullName evidence="2">Zinc finger CCCH-type antiviral protein 1</fullName>
    </submittedName>
</protein>
<evidence type="ECO:0000313" key="2">
    <source>
        <dbReference type="EMBL" id="GER26740.1"/>
    </source>
</evidence>
<reference evidence="3" key="1">
    <citation type="journal article" date="2019" name="Curr. Biol.">
        <title>Genome Sequence of Striga asiatica Provides Insight into the Evolution of Plant Parasitism.</title>
        <authorList>
            <person name="Yoshida S."/>
            <person name="Kim S."/>
            <person name="Wafula E.K."/>
            <person name="Tanskanen J."/>
            <person name="Kim Y.M."/>
            <person name="Honaas L."/>
            <person name="Yang Z."/>
            <person name="Spallek T."/>
            <person name="Conn C.E."/>
            <person name="Ichihashi Y."/>
            <person name="Cheong K."/>
            <person name="Cui S."/>
            <person name="Der J.P."/>
            <person name="Gundlach H."/>
            <person name="Jiao Y."/>
            <person name="Hori C."/>
            <person name="Ishida J.K."/>
            <person name="Kasahara H."/>
            <person name="Kiba T."/>
            <person name="Kim M.S."/>
            <person name="Koo N."/>
            <person name="Laohavisit A."/>
            <person name="Lee Y.H."/>
            <person name="Lumba S."/>
            <person name="McCourt P."/>
            <person name="Mortimer J.C."/>
            <person name="Mutuku J.M."/>
            <person name="Nomura T."/>
            <person name="Sasaki-Sekimoto Y."/>
            <person name="Seto Y."/>
            <person name="Wang Y."/>
            <person name="Wakatake T."/>
            <person name="Sakakibara H."/>
            <person name="Demura T."/>
            <person name="Yamaguchi S."/>
            <person name="Yoneyama K."/>
            <person name="Manabe R.I."/>
            <person name="Nelson D.C."/>
            <person name="Schulman A.H."/>
            <person name="Timko M.P."/>
            <person name="dePamphilis C.W."/>
            <person name="Choi D."/>
            <person name="Shirasu K."/>
        </authorList>
    </citation>
    <scope>NUCLEOTIDE SEQUENCE [LARGE SCALE GENOMIC DNA]</scope>
    <source>
        <strain evidence="3">cv. UVA1</strain>
    </source>
</reference>
<keyword evidence="3" id="KW-1185">Reference proteome</keyword>
<organism evidence="2 3">
    <name type="scientific">Striga asiatica</name>
    <name type="common">Asiatic witchweed</name>
    <name type="synonym">Buchnera asiatica</name>
    <dbReference type="NCBI Taxonomy" id="4170"/>
    <lineage>
        <taxon>Eukaryota</taxon>
        <taxon>Viridiplantae</taxon>
        <taxon>Streptophyta</taxon>
        <taxon>Embryophyta</taxon>
        <taxon>Tracheophyta</taxon>
        <taxon>Spermatophyta</taxon>
        <taxon>Magnoliopsida</taxon>
        <taxon>eudicotyledons</taxon>
        <taxon>Gunneridae</taxon>
        <taxon>Pentapetalae</taxon>
        <taxon>asterids</taxon>
        <taxon>lamiids</taxon>
        <taxon>Lamiales</taxon>
        <taxon>Orobanchaceae</taxon>
        <taxon>Buchnereae</taxon>
        <taxon>Striga</taxon>
    </lineage>
</organism>
<proteinExistence type="predicted"/>
<evidence type="ECO:0000313" key="3">
    <source>
        <dbReference type="Proteomes" id="UP000325081"/>
    </source>
</evidence>
<name>A0A5A7P1Z1_STRAF</name>
<evidence type="ECO:0000256" key="1">
    <source>
        <dbReference type="SAM" id="MobiDB-lite"/>
    </source>
</evidence>
<dbReference type="Proteomes" id="UP000325081">
    <property type="component" value="Unassembled WGS sequence"/>
</dbReference>
<dbReference type="AlphaFoldDB" id="A0A5A7P1Z1"/>
<accession>A0A5A7P1Z1</accession>
<dbReference type="EMBL" id="BKCP01001114">
    <property type="protein sequence ID" value="GER26740.1"/>
    <property type="molecule type" value="Genomic_DNA"/>
</dbReference>
<feature type="region of interest" description="Disordered" evidence="1">
    <location>
        <begin position="118"/>
        <end position="139"/>
    </location>
</feature>
<gene>
    <name evidence="2" type="ORF">STAS_02411</name>
</gene>
<comment type="caution">
    <text evidence="2">The sequence shown here is derived from an EMBL/GenBank/DDBJ whole genome shotgun (WGS) entry which is preliminary data.</text>
</comment>
<sequence length="276" mass="28540">MGSRRALTVGFGETWWGHFMGDFRGLGSAPGLTVEGGERKCGGGDGGGRRLKGRERNPIAARNLERERLVFQIRIEVPILPPVPSHRQPAGPRALHLHRRHVSGAGDVAYQHRQEYPGAADREPNAPLLPAPDPPVLDGHVRGLPDRDLLERLDREDEVRVRRVAPPAGGRVEAVVGRAEVCGGDDDGSAGDAPPEVLHAADLEAGAADLAPPEQDGAQGRGGLAVAALLKVSVPARAADGVDGVGSSVEGRAGGLPVGLGGGGVRGGVVGADECR</sequence>